<dbReference type="STRING" id="632773.BBEV_0298"/>
<evidence type="ECO:0000313" key="9">
    <source>
        <dbReference type="Proteomes" id="UP000094463"/>
    </source>
</evidence>
<protein>
    <submittedName>
        <fullName evidence="8">Teichoic acid export ATP-binding protein TagH</fullName>
        <ecNumber evidence="8">3.6.3.40</ecNumber>
    </submittedName>
</protein>
<dbReference type="SUPFAM" id="SSF52540">
    <property type="entry name" value="P-loop containing nucleoside triphosphate hydrolases"/>
    <property type="match status" value="1"/>
</dbReference>
<keyword evidence="3" id="KW-0547">Nucleotide-binding</keyword>
<evidence type="ECO:0000256" key="3">
    <source>
        <dbReference type="ARBA" id="ARBA00022741"/>
    </source>
</evidence>
<accession>A0A1D7QRQ6</accession>
<dbReference type="Gene3D" id="3.40.50.300">
    <property type="entry name" value="P-loop containing nucleotide triphosphate hydrolases"/>
    <property type="match status" value="1"/>
</dbReference>
<dbReference type="PANTHER" id="PTHR46743">
    <property type="entry name" value="TEICHOIC ACIDS EXPORT ATP-BINDING PROTEIN TAGH"/>
    <property type="match status" value="1"/>
</dbReference>
<dbReference type="InterPro" id="IPR003439">
    <property type="entry name" value="ABC_transporter-like_ATP-bd"/>
</dbReference>
<evidence type="ECO:0000313" key="8">
    <source>
        <dbReference type="EMBL" id="AOM81692.1"/>
    </source>
</evidence>
<dbReference type="PANTHER" id="PTHR46743:SF2">
    <property type="entry name" value="TEICHOIC ACIDS EXPORT ATP-BINDING PROTEIN TAGH"/>
    <property type="match status" value="1"/>
</dbReference>
<keyword evidence="5" id="KW-1278">Translocase</keyword>
<evidence type="ECO:0000256" key="2">
    <source>
        <dbReference type="ARBA" id="ARBA00022448"/>
    </source>
</evidence>
<reference evidence="8 9" key="1">
    <citation type="submission" date="2015-08" db="EMBL/GenBank/DDBJ databases">
        <title>The complete genome sequence of Bacillus beveridgei MLTeJB.</title>
        <authorList>
            <person name="Hanson T.E."/>
            <person name="Mesa C."/>
            <person name="Basesman S.M."/>
            <person name="Oremland R.S."/>
        </authorList>
    </citation>
    <scope>NUCLEOTIDE SEQUENCE [LARGE SCALE GENOMIC DNA]</scope>
    <source>
        <strain evidence="8 9">MLTeJB</strain>
    </source>
</reference>
<dbReference type="EMBL" id="CP012502">
    <property type="protein sequence ID" value="AOM81692.1"/>
    <property type="molecule type" value="Genomic_DNA"/>
</dbReference>
<keyword evidence="9" id="KW-1185">Reference proteome</keyword>
<feature type="transmembrane region" description="Helical" evidence="6">
    <location>
        <begin position="265"/>
        <end position="286"/>
    </location>
</feature>
<proteinExistence type="inferred from homology"/>
<gene>
    <name evidence="8" type="primary">tagH</name>
    <name evidence="8" type="ORF">BBEV_0298</name>
</gene>
<comment type="similarity">
    <text evidence="1">Belongs to the ABC transporter superfamily.</text>
</comment>
<sequence length="288" mass="32301">MTPMPKKSDKVRSLFAVTEKEKEKVFYALNNISFKVNPGDSVGLIGLNGSGKSTLSNLIAEVTQPSGGIVEVHGTPSLIAISAGLDQELTGAENIRLKCLMHGLSSEEIEARFDDIVAFSELNSFINQPIKNYSSGMKAKLGFSIAVHTDPDILIIDEALSVGDETFSNKCLLKIEEFQHAQKTIFFVSHSPSQIRKMCNKVAWIHFGELKAFGRTNKVIQEYREFIDHYNELPKEQQLAYRNEMIQGQVQELKREKGKGYTRPLIRYIPLSLLVVIFGISLYFQIVN</sequence>
<dbReference type="Proteomes" id="UP000094463">
    <property type="component" value="Chromosome"/>
</dbReference>
<dbReference type="InterPro" id="IPR017871">
    <property type="entry name" value="ABC_transporter-like_CS"/>
</dbReference>
<organism evidence="8 9">
    <name type="scientific">Salisediminibacterium beveridgei</name>
    <dbReference type="NCBI Taxonomy" id="632773"/>
    <lineage>
        <taxon>Bacteria</taxon>
        <taxon>Bacillati</taxon>
        <taxon>Bacillota</taxon>
        <taxon>Bacilli</taxon>
        <taxon>Bacillales</taxon>
        <taxon>Bacillaceae</taxon>
        <taxon>Salisediminibacterium</taxon>
    </lineage>
</organism>
<dbReference type="InterPro" id="IPR003593">
    <property type="entry name" value="AAA+_ATPase"/>
</dbReference>
<keyword evidence="6" id="KW-1133">Transmembrane helix</keyword>
<dbReference type="PROSITE" id="PS50893">
    <property type="entry name" value="ABC_TRANSPORTER_2"/>
    <property type="match status" value="1"/>
</dbReference>
<keyword evidence="2" id="KW-0813">Transport</keyword>
<dbReference type="Pfam" id="PF00005">
    <property type="entry name" value="ABC_tran"/>
    <property type="match status" value="1"/>
</dbReference>
<evidence type="ECO:0000256" key="1">
    <source>
        <dbReference type="ARBA" id="ARBA00005417"/>
    </source>
</evidence>
<keyword evidence="8" id="KW-0378">Hydrolase</keyword>
<dbReference type="InterPro" id="IPR050683">
    <property type="entry name" value="Bact_Polysacc_Export_ATP-bd"/>
</dbReference>
<dbReference type="GO" id="GO:0016887">
    <property type="term" value="F:ATP hydrolysis activity"/>
    <property type="evidence" value="ECO:0007669"/>
    <property type="project" value="InterPro"/>
</dbReference>
<feature type="domain" description="ABC transporter" evidence="7">
    <location>
        <begin position="9"/>
        <end position="232"/>
    </location>
</feature>
<dbReference type="GO" id="GO:0016020">
    <property type="term" value="C:membrane"/>
    <property type="evidence" value="ECO:0007669"/>
    <property type="project" value="InterPro"/>
</dbReference>
<dbReference type="SMART" id="SM00382">
    <property type="entry name" value="AAA"/>
    <property type="match status" value="1"/>
</dbReference>
<evidence type="ECO:0000259" key="7">
    <source>
        <dbReference type="PROSITE" id="PS50893"/>
    </source>
</evidence>
<dbReference type="InterPro" id="IPR027417">
    <property type="entry name" value="P-loop_NTPase"/>
</dbReference>
<dbReference type="GO" id="GO:0140359">
    <property type="term" value="F:ABC-type transporter activity"/>
    <property type="evidence" value="ECO:0007669"/>
    <property type="project" value="InterPro"/>
</dbReference>
<evidence type="ECO:0000256" key="6">
    <source>
        <dbReference type="SAM" id="Phobius"/>
    </source>
</evidence>
<dbReference type="AlphaFoldDB" id="A0A1D7QRQ6"/>
<evidence type="ECO:0000256" key="5">
    <source>
        <dbReference type="ARBA" id="ARBA00022967"/>
    </source>
</evidence>
<dbReference type="CDD" id="cd03220">
    <property type="entry name" value="ABC_KpsT_Wzt"/>
    <property type="match status" value="1"/>
</dbReference>
<dbReference type="KEGG" id="bbev:BBEV_0298"/>
<evidence type="ECO:0000256" key="4">
    <source>
        <dbReference type="ARBA" id="ARBA00022840"/>
    </source>
</evidence>
<dbReference type="PROSITE" id="PS00211">
    <property type="entry name" value="ABC_TRANSPORTER_1"/>
    <property type="match status" value="1"/>
</dbReference>
<dbReference type="GO" id="GO:0005524">
    <property type="term" value="F:ATP binding"/>
    <property type="evidence" value="ECO:0007669"/>
    <property type="project" value="UniProtKB-KW"/>
</dbReference>
<keyword evidence="4 8" id="KW-0067">ATP-binding</keyword>
<keyword evidence="6" id="KW-0812">Transmembrane</keyword>
<dbReference type="EC" id="3.6.3.40" evidence="8"/>
<name>A0A1D7QRQ6_9BACI</name>
<dbReference type="PATRIC" id="fig|632773.3.peg.316"/>
<dbReference type="InterPro" id="IPR015860">
    <property type="entry name" value="ABC_transpr_TagH-like"/>
</dbReference>
<keyword evidence="6" id="KW-0472">Membrane</keyword>